<accession>A0ABN1CFZ4</accession>
<sequence length="83" mass="8609">MGCKDHSIRVRITQGTAEFAVRSVAEQGVESLLGVGVRGQVPGVDEAVGADPTADIRATRGVRLVVQAGRCVDPVVLRAALEA</sequence>
<evidence type="ECO:0000313" key="2">
    <source>
        <dbReference type="Proteomes" id="UP001500191"/>
    </source>
</evidence>
<keyword evidence="2" id="KW-1185">Reference proteome</keyword>
<comment type="caution">
    <text evidence="1">The sequence shown here is derived from an EMBL/GenBank/DDBJ whole genome shotgun (WGS) entry which is preliminary data.</text>
</comment>
<organism evidence="1 2">
    <name type="scientific">Deinococcus depolymerans</name>
    <dbReference type="NCBI Taxonomy" id="392408"/>
    <lineage>
        <taxon>Bacteria</taxon>
        <taxon>Thermotogati</taxon>
        <taxon>Deinococcota</taxon>
        <taxon>Deinococci</taxon>
        <taxon>Deinococcales</taxon>
        <taxon>Deinococcaceae</taxon>
        <taxon>Deinococcus</taxon>
    </lineage>
</organism>
<proteinExistence type="predicted"/>
<gene>
    <name evidence="1" type="ORF">GCM10008937_27340</name>
</gene>
<name>A0ABN1CFZ4_9DEIO</name>
<protein>
    <submittedName>
        <fullName evidence="1">Uncharacterized protein</fullName>
    </submittedName>
</protein>
<dbReference type="Proteomes" id="UP001500191">
    <property type="component" value="Unassembled WGS sequence"/>
</dbReference>
<reference evidence="1 2" key="1">
    <citation type="journal article" date="2019" name="Int. J. Syst. Evol. Microbiol.">
        <title>The Global Catalogue of Microorganisms (GCM) 10K type strain sequencing project: providing services to taxonomists for standard genome sequencing and annotation.</title>
        <authorList>
            <consortium name="The Broad Institute Genomics Platform"/>
            <consortium name="The Broad Institute Genome Sequencing Center for Infectious Disease"/>
            <person name="Wu L."/>
            <person name="Ma J."/>
        </authorList>
    </citation>
    <scope>NUCLEOTIDE SEQUENCE [LARGE SCALE GENOMIC DNA]</scope>
    <source>
        <strain evidence="1 2">JCM 14368</strain>
    </source>
</reference>
<dbReference type="EMBL" id="BAAADB010000029">
    <property type="protein sequence ID" value="GAA0518331.1"/>
    <property type="molecule type" value="Genomic_DNA"/>
</dbReference>
<evidence type="ECO:0000313" key="1">
    <source>
        <dbReference type="EMBL" id="GAA0518331.1"/>
    </source>
</evidence>